<proteinExistence type="inferred from homology"/>
<dbReference type="GO" id="GO:0005524">
    <property type="term" value="F:ATP binding"/>
    <property type="evidence" value="ECO:0007669"/>
    <property type="project" value="UniProtKB-KW"/>
</dbReference>
<dbReference type="FunFam" id="3.40.50.300:FF:001440">
    <property type="entry name" value="ATPase, AAA family protein"/>
    <property type="match status" value="1"/>
</dbReference>
<dbReference type="InterPro" id="IPR003959">
    <property type="entry name" value="ATPase_AAA_core"/>
</dbReference>
<dbReference type="PANTHER" id="PTHR23077">
    <property type="entry name" value="AAA-FAMILY ATPASE"/>
    <property type="match status" value="1"/>
</dbReference>
<comment type="similarity">
    <text evidence="1">Belongs to the AAA ATPase family.</text>
</comment>
<dbReference type="InterPro" id="IPR050168">
    <property type="entry name" value="AAA_ATPase_domain"/>
</dbReference>
<evidence type="ECO:0000256" key="1">
    <source>
        <dbReference type="RuleBase" id="RU003651"/>
    </source>
</evidence>
<dbReference type="SMART" id="SM00382">
    <property type="entry name" value="AAA"/>
    <property type="match status" value="2"/>
</dbReference>
<dbReference type="Proteomes" id="UP000247409">
    <property type="component" value="Unassembled WGS sequence"/>
</dbReference>
<dbReference type="GO" id="GO:0016887">
    <property type="term" value="F:ATP hydrolysis activity"/>
    <property type="evidence" value="ECO:0007669"/>
    <property type="project" value="InterPro"/>
</dbReference>
<sequence>MHCDTAATHTVRALLQPLIDARPRALRDHSQRLRSSFPTALLLSGPPGVGKSAAVRLVAHELNLPLFVVNPVPQVHLRLAHALRSARTAPTSSVSLLFVDEIDAVCPASSSASAARNAVPTPAAALLMAVLNPPPRRSKWPSAAHKPLLVVIAATNRPHAVHSALLSPTRFHRQVALQPPSLQERLHFLNRMLPRANPHHLTRIAERTSAFVAADLRSLCDAAQSHQLQQHHREHSYPSSLSLDRAFRDTKPSVLRHHVAAAVPDMSWSSIAGMHHVKRRLKIALEWPVRYAATFNRLALKAPRGILLHGPPGCSKTSLVRAAASDSHLPFIRLSGADIYSCYLGEAERILRDAFSTARVAAPSILFIDEIDAIVGKRSISGLVDGNAVQQRVLSTLLTEMDGIVSAQGVLVIAATNRVDLLDDALLRPGRFDDILKVHLPDEHTRLGILRIHTRSLSLHPDIDLHLIARRTPRYSGADLKALCTEAALSALRELYGARNPATQPAHIFSVDRKPTIAMRHFKLLT</sequence>
<dbReference type="AlphaFoldDB" id="A0A2V3IFM7"/>
<accession>A0A2V3IFM7</accession>
<dbReference type="InterPro" id="IPR003593">
    <property type="entry name" value="AAA+_ATPase"/>
</dbReference>
<keyword evidence="1" id="KW-0067">ATP-binding</keyword>
<evidence type="ECO:0000313" key="3">
    <source>
        <dbReference type="EMBL" id="PXF39980.1"/>
    </source>
</evidence>
<organism evidence="3 4">
    <name type="scientific">Gracilariopsis chorda</name>
    <dbReference type="NCBI Taxonomy" id="448386"/>
    <lineage>
        <taxon>Eukaryota</taxon>
        <taxon>Rhodophyta</taxon>
        <taxon>Florideophyceae</taxon>
        <taxon>Rhodymeniophycidae</taxon>
        <taxon>Gracilariales</taxon>
        <taxon>Gracilariaceae</taxon>
        <taxon>Gracilariopsis</taxon>
    </lineage>
</organism>
<keyword evidence="1" id="KW-0547">Nucleotide-binding</keyword>
<gene>
    <name evidence="3" type="ORF">BWQ96_10308</name>
</gene>
<evidence type="ECO:0000313" key="4">
    <source>
        <dbReference type="Proteomes" id="UP000247409"/>
    </source>
</evidence>
<dbReference type="Pfam" id="PF17862">
    <property type="entry name" value="AAA_lid_3"/>
    <property type="match status" value="1"/>
</dbReference>
<dbReference type="STRING" id="448386.A0A2V3IFM7"/>
<dbReference type="InterPro" id="IPR003960">
    <property type="entry name" value="ATPase_AAA_CS"/>
</dbReference>
<comment type="caution">
    <text evidence="3">The sequence shown here is derived from an EMBL/GenBank/DDBJ whole genome shotgun (WGS) entry which is preliminary data.</text>
</comment>
<feature type="domain" description="AAA+ ATPase" evidence="2">
    <location>
        <begin position="37"/>
        <end position="181"/>
    </location>
</feature>
<dbReference type="Gene3D" id="3.40.50.300">
    <property type="entry name" value="P-loop containing nucleotide triphosphate hydrolases"/>
    <property type="match status" value="2"/>
</dbReference>
<keyword evidence="4" id="KW-1185">Reference proteome</keyword>
<dbReference type="PROSITE" id="PS00674">
    <property type="entry name" value="AAA"/>
    <property type="match status" value="1"/>
</dbReference>
<reference evidence="3 4" key="1">
    <citation type="journal article" date="2018" name="Mol. Biol. Evol.">
        <title>Analysis of the draft genome of the red seaweed Gracilariopsis chorda provides insights into genome size evolution in Rhodophyta.</title>
        <authorList>
            <person name="Lee J."/>
            <person name="Yang E.C."/>
            <person name="Graf L."/>
            <person name="Yang J.H."/>
            <person name="Qiu H."/>
            <person name="Zel Zion U."/>
            <person name="Chan C.X."/>
            <person name="Stephens T.G."/>
            <person name="Weber A.P.M."/>
            <person name="Boo G.H."/>
            <person name="Boo S.M."/>
            <person name="Kim K.M."/>
            <person name="Shin Y."/>
            <person name="Jung M."/>
            <person name="Lee S.J."/>
            <person name="Yim H.S."/>
            <person name="Lee J.H."/>
            <person name="Bhattacharya D."/>
            <person name="Yoon H.S."/>
        </authorList>
    </citation>
    <scope>NUCLEOTIDE SEQUENCE [LARGE SCALE GENOMIC DNA]</scope>
    <source>
        <strain evidence="3 4">SKKU-2015</strain>
        <tissue evidence="3">Whole body</tissue>
    </source>
</reference>
<dbReference type="EMBL" id="NBIV01000390">
    <property type="protein sequence ID" value="PXF39980.1"/>
    <property type="molecule type" value="Genomic_DNA"/>
</dbReference>
<feature type="domain" description="AAA+ ATPase" evidence="2">
    <location>
        <begin position="302"/>
        <end position="442"/>
    </location>
</feature>
<dbReference type="InterPro" id="IPR041569">
    <property type="entry name" value="AAA_lid_3"/>
</dbReference>
<dbReference type="Pfam" id="PF00004">
    <property type="entry name" value="AAA"/>
    <property type="match status" value="2"/>
</dbReference>
<protein>
    <submittedName>
        <fullName evidence="3">Spermatogenesis-associated protein 5-like protein 1</fullName>
    </submittedName>
</protein>
<name>A0A2V3IFM7_9FLOR</name>
<evidence type="ECO:0000259" key="2">
    <source>
        <dbReference type="SMART" id="SM00382"/>
    </source>
</evidence>
<dbReference type="SUPFAM" id="SSF52540">
    <property type="entry name" value="P-loop containing nucleoside triphosphate hydrolases"/>
    <property type="match status" value="2"/>
</dbReference>
<dbReference type="PANTHER" id="PTHR23077:SF117">
    <property type="entry name" value="AAA+ ATPASE DOMAIN-CONTAINING PROTEIN"/>
    <property type="match status" value="1"/>
</dbReference>
<dbReference type="OrthoDB" id="5421at2759"/>
<dbReference type="Gene3D" id="1.10.8.60">
    <property type="match status" value="2"/>
</dbReference>
<dbReference type="InterPro" id="IPR027417">
    <property type="entry name" value="P-loop_NTPase"/>
</dbReference>